<dbReference type="Proteomes" id="UP000244989">
    <property type="component" value="Unassembled WGS sequence"/>
</dbReference>
<dbReference type="AlphaFoldDB" id="A0A2U1T8H2"/>
<gene>
    <name evidence="1" type="ORF">DF222_03640</name>
</gene>
<name>A0A2U1T8H2_9CORY</name>
<protein>
    <submittedName>
        <fullName evidence="1">Uncharacterized protein</fullName>
    </submittedName>
</protein>
<proteinExistence type="predicted"/>
<keyword evidence="2" id="KW-1185">Reference proteome</keyword>
<reference evidence="2" key="1">
    <citation type="submission" date="2018-04" db="EMBL/GenBank/DDBJ databases">
        <authorList>
            <person name="Liu S."/>
            <person name="Wang Z."/>
            <person name="Li J."/>
        </authorList>
    </citation>
    <scope>NUCLEOTIDE SEQUENCE [LARGE SCALE GENOMIC DNA]</scope>
    <source>
        <strain evidence="2">2189</strain>
    </source>
</reference>
<dbReference type="KEGG" id="cyz:C3B44_10755"/>
<organism evidence="1 2">
    <name type="scientific">Corynebacterium yudongzhengii</name>
    <dbReference type="NCBI Taxonomy" id="2080740"/>
    <lineage>
        <taxon>Bacteria</taxon>
        <taxon>Bacillati</taxon>
        <taxon>Actinomycetota</taxon>
        <taxon>Actinomycetes</taxon>
        <taxon>Mycobacteriales</taxon>
        <taxon>Corynebacteriaceae</taxon>
        <taxon>Corynebacterium</taxon>
    </lineage>
</organism>
<dbReference type="EMBL" id="QEEZ01000005">
    <property type="protein sequence ID" value="PWC02188.1"/>
    <property type="molecule type" value="Genomic_DNA"/>
</dbReference>
<comment type="caution">
    <text evidence="1">The sequence shown here is derived from an EMBL/GenBank/DDBJ whole genome shotgun (WGS) entry which is preliminary data.</text>
</comment>
<accession>A0A2U1T8H2</accession>
<evidence type="ECO:0000313" key="1">
    <source>
        <dbReference type="EMBL" id="PWC02188.1"/>
    </source>
</evidence>
<evidence type="ECO:0000313" key="2">
    <source>
        <dbReference type="Proteomes" id="UP000244989"/>
    </source>
</evidence>
<sequence>MTVFDPQSVPTGSISEFLHWYDLTTEWAEDRDYDSTAGTAEVLLPWYEAMRAQFPPHTDGAEETTRYIIGSSCIYARFAESSADAALSAAAERARAHGLGVYVSGSGEVVLADGSVLT</sequence>